<proteinExistence type="predicted"/>
<evidence type="ECO:0000313" key="2">
    <source>
        <dbReference type="EMBL" id="WKW12750.1"/>
    </source>
</evidence>
<evidence type="ECO:0000256" key="1">
    <source>
        <dbReference type="SAM" id="SignalP"/>
    </source>
</evidence>
<reference evidence="2" key="1">
    <citation type="submission" date="2023-07" db="EMBL/GenBank/DDBJ databases">
        <authorList>
            <person name="Haufschild T."/>
            <person name="Kallscheuer N."/>
            <person name="Hammer J."/>
            <person name="Kohn T."/>
            <person name="Kabuu M."/>
            <person name="Jogler M."/>
            <person name="Wohfarth N."/>
            <person name="Heuer A."/>
            <person name="Rohde M."/>
            <person name="van Teeseling M.C.F."/>
            <person name="Jogler C."/>
        </authorList>
    </citation>
    <scope>NUCLEOTIDE SEQUENCE</scope>
    <source>
        <strain evidence="2">Strain 138</strain>
        <strain evidence="3">Strain 318</strain>
    </source>
</reference>
<dbReference type="AlphaFoldDB" id="A0AA49Q635"/>
<dbReference type="KEGG" id="pspc:Strain318_002058"/>
<keyword evidence="4" id="KW-1185">Reference proteome</keyword>
<dbReference type="Proteomes" id="UP001229955">
    <property type="component" value="Chromosome"/>
</dbReference>
<dbReference type="EMBL" id="CP130612">
    <property type="protein sequence ID" value="WKW12750.1"/>
    <property type="molecule type" value="Genomic_DNA"/>
</dbReference>
<dbReference type="EMBL" id="CP130613">
    <property type="protein sequence ID" value="WKW15657.1"/>
    <property type="molecule type" value="Genomic_DNA"/>
</dbReference>
<keyword evidence="1" id="KW-0732">Signal</keyword>
<accession>A0AA49Q635</accession>
<evidence type="ECO:0000313" key="3">
    <source>
        <dbReference type="EMBL" id="WKW15657.1"/>
    </source>
</evidence>
<feature type="chain" id="PRO_5041419375" description="Proteinase inhibitor I42 chagasin domain-containing protein" evidence="1">
    <location>
        <begin position="24"/>
        <end position="149"/>
    </location>
</feature>
<gene>
    <name evidence="2" type="ORF">Strain138_002059</name>
    <name evidence="3" type="ORF">Strain318_002058</name>
</gene>
<accession>A0AA49Q820</accession>
<evidence type="ECO:0000313" key="4">
    <source>
        <dbReference type="Proteomes" id="UP001229955"/>
    </source>
</evidence>
<evidence type="ECO:0008006" key="5">
    <source>
        <dbReference type="Google" id="ProtNLM"/>
    </source>
</evidence>
<name>A0AA49Q635_9BACT</name>
<dbReference type="RefSeq" id="WP_367885627.1">
    <property type="nucleotide sequence ID" value="NZ_CP130612.1"/>
</dbReference>
<organism evidence="2">
    <name type="scientific">Pseudogemmatithrix spongiicola</name>
    <dbReference type="NCBI Taxonomy" id="3062599"/>
    <lineage>
        <taxon>Bacteria</taxon>
        <taxon>Pseudomonadati</taxon>
        <taxon>Gemmatimonadota</taxon>
        <taxon>Gemmatimonadia</taxon>
        <taxon>Gemmatimonadales</taxon>
        <taxon>Gemmatimonadaceae</taxon>
        <taxon>Pseudogemmatithrix</taxon>
    </lineage>
</organism>
<protein>
    <recommendedName>
        <fullName evidence="5">Proteinase inhibitor I42 chagasin domain-containing protein</fullName>
    </recommendedName>
</protein>
<sequence>MPLSAVRRRAFAVFAAAALAACAAEPGPSEPLQRIEEQGPIVATVQAESAAPGAVVAVRFTNTVASEFWFNPCERSVQRLEGESWSTPIQEMRLCNSMAYILQPNGERTEDVDVPAGLAQGTYRFVFTMRAPQTPDVAHRPASTSFVVR</sequence>
<dbReference type="PROSITE" id="PS51257">
    <property type="entry name" value="PROKAR_LIPOPROTEIN"/>
    <property type="match status" value="1"/>
</dbReference>
<feature type="signal peptide" evidence="1">
    <location>
        <begin position="1"/>
        <end position="23"/>
    </location>
</feature>